<keyword evidence="4" id="KW-0804">Transcription</keyword>
<keyword evidence="3" id="KW-0731">Sigma factor</keyword>
<sequence length="191" mass="21340">MAMHVPDHEAAGGTDTSVHVDAHPFDYLVQQAITGDDAAFTSLWRHFNPRMVRYLRMFTNEPEDLCSEVWIKIAGSIKGFEGDASAFKGWIYTIARNAATDLARKKKRVGTTLELNDTDWTGENSTMVEVMDLIKRLPKDYAEVILLRVVADLDVNDVASIVGKEPGNVRVLTHRGLKQLHEMLTNGGDQE</sequence>
<dbReference type="InterPro" id="IPR036388">
    <property type="entry name" value="WH-like_DNA-bd_sf"/>
</dbReference>
<reference evidence="7" key="1">
    <citation type="submission" date="2020-05" db="EMBL/GenBank/DDBJ databases">
        <authorList>
            <person name="Chiriac C."/>
            <person name="Salcher M."/>
            <person name="Ghai R."/>
            <person name="Kavagutti S V."/>
        </authorList>
    </citation>
    <scope>NUCLEOTIDE SEQUENCE</scope>
</reference>
<evidence type="ECO:0000259" key="5">
    <source>
        <dbReference type="Pfam" id="PF04542"/>
    </source>
</evidence>
<dbReference type="EMBL" id="CAFABI010000172">
    <property type="protein sequence ID" value="CAB4833180.1"/>
    <property type="molecule type" value="Genomic_DNA"/>
</dbReference>
<dbReference type="EMBL" id="CAEZWO010000098">
    <property type="protein sequence ID" value="CAB4665174.1"/>
    <property type="molecule type" value="Genomic_DNA"/>
</dbReference>
<dbReference type="InterPro" id="IPR039425">
    <property type="entry name" value="RNA_pol_sigma-70-like"/>
</dbReference>
<evidence type="ECO:0000313" key="7">
    <source>
        <dbReference type="EMBL" id="CAB4665174.1"/>
    </source>
</evidence>
<evidence type="ECO:0000256" key="4">
    <source>
        <dbReference type="ARBA" id="ARBA00023163"/>
    </source>
</evidence>
<dbReference type="EMBL" id="CAFAZX010000032">
    <property type="protein sequence ID" value="CAB4842728.1"/>
    <property type="molecule type" value="Genomic_DNA"/>
</dbReference>
<dbReference type="SUPFAM" id="SSF88946">
    <property type="entry name" value="Sigma2 domain of RNA polymerase sigma factors"/>
    <property type="match status" value="1"/>
</dbReference>
<dbReference type="CDD" id="cd06171">
    <property type="entry name" value="Sigma70_r4"/>
    <property type="match status" value="1"/>
</dbReference>
<dbReference type="EMBL" id="CAFBMY010000077">
    <property type="protein sequence ID" value="CAB4925763.1"/>
    <property type="molecule type" value="Genomic_DNA"/>
</dbReference>
<dbReference type="PANTHER" id="PTHR43133:SF66">
    <property type="entry name" value="ECF RNA POLYMERASE SIGMA FACTOR SIGK"/>
    <property type="match status" value="1"/>
</dbReference>
<dbReference type="InterPro" id="IPR013249">
    <property type="entry name" value="RNA_pol_sigma70_r4_t2"/>
</dbReference>
<evidence type="ECO:0000313" key="8">
    <source>
        <dbReference type="EMBL" id="CAB4833180.1"/>
    </source>
</evidence>
<dbReference type="PANTHER" id="PTHR43133">
    <property type="entry name" value="RNA POLYMERASE ECF-TYPE SIGMA FACTO"/>
    <property type="match status" value="1"/>
</dbReference>
<proteinExistence type="inferred from homology"/>
<protein>
    <submittedName>
        <fullName evidence="7">Unannotated protein</fullName>
    </submittedName>
</protein>
<organism evidence="7">
    <name type="scientific">freshwater metagenome</name>
    <dbReference type="NCBI Taxonomy" id="449393"/>
    <lineage>
        <taxon>unclassified sequences</taxon>
        <taxon>metagenomes</taxon>
        <taxon>ecological metagenomes</taxon>
    </lineage>
</organism>
<dbReference type="GO" id="GO:0016987">
    <property type="term" value="F:sigma factor activity"/>
    <property type="evidence" value="ECO:0007669"/>
    <property type="project" value="UniProtKB-KW"/>
</dbReference>
<dbReference type="GO" id="GO:0003677">
    <property type="term" value="F:DNA binding"/>
    <property type="evidence" value="ECO:0007669"/>
    <property type="project" value="InterPro"/>
</dbReference>
<dbReference type="AlphaFoldDB" id="A0A6J6LXE8"/>
<dbReference type="Gene3D" id="1.10.10.10">
    <property type="entry name" value="Winged helix-like DNA-binding domain superfamily/Winged helix DNA-binding domain"/>
    <property type="match status" value="1"/>
</dbReference>
<dbReference type="SUPFAM" id="SSF88659">
    <property type="entry name" value="Sigma3 and sigma4 domains of RNA polymerase sigma factors"/>
    <property type="match status" value="1"/>
</dbReference>
<dbReference type="Pfam" id="PF04542">
    <property type="entry name" value="Sigma70_r2"/>
    <property type="match status" value="1"/>
</dbReference>
<dbReference type="Pfam" id="PF08281">
    <property type="entry name" value="Sigma70_r4_2"/>
    <property type="match status" value="1"/>
</dbReference>
<dbReference type="Gene3D" id="1.10.1740.10">
    <property type="match status" value="1"/>
</dbReference>
<gene>
    <name evidence="7" type="ORF">UFOPK2254_00981</name>
    <name evidence="8" type="ORF">UFOPK3197_01167</name>
    <name evidence="9" type="ORF">UFOPK3241_00710</name>
    <name evidence="10" type="ORF">UFOPK3707_00592</name>
    <name evidence="11" type="ORF">UFOPK3937_01185</name>
</gene>
<accession>A0A6J6LXE8</accession>
<evidence type="ECO:0000313" key="9">
    <source>
        <dbReference type="EMBL" id="CAB4842728.1"/>
    </source>
</evidence>
<feature type="domain" description="RNA polymerase sigma-70 region 2" evidence="5">
    <location>
        <begin position="43"/>
        <end position="108"/>
    </location>
</feature>
<dbReference type="InterPro" id="IPR007627">
    <property type="entry name" value="RNA_pol_sigma70_r2"/>
</dbReference>
<dbReference type="GO" id="GO:0006352">
    <property type="term" value="P:DNA-templated transcription initiation"/>
    <property type="evidence" value="ECO:0007669"/>
    <property type="project" value="InterPro"/>
</dbReference>
<keyword evidence="2" id="KW-0805">Transcription regulation</keyword>
<dbReference type="InterPro" id="IPR014284">
    <property type="entry name" value="RNA_pol_sigma-70_dom"/>
</dbReference>
<evidence type="ECO:0000256" key="2">
    <source>
        <dbReference type="ARBA" id="ARBA00023015"/>
    </source>
</evidence>
<evidence type="ECO:0000259" key="6">
    <source>
        <dbReference type="Pfam" id="PF08281"/>
    </source>
</evidence>
<name>A0A6J6LXE8_9ZZZZ</name>
<dbReference type="InterPro" id="IPR013325">
    <property type="entry name" value="RNA_pol_sigma_r2"/>
</dbReference>
<dbReference type="NCBIfam" id="TIGR02937">
    <property type="entry name" value="sigma70-ECF"/>
    <property type="match status" value="1"/>
</dbReference>
<evidence type="ECO:0000256" key="3">
    <source>
        <dbReference type="ARBA" id="ARBA00023082"/>
    </source>
</evidence>
<dbReference type="EMBL" id="CAFBOJ010000159">
    <property type="protein sequence ID" value="CAB4989145.1"/>
    <property type="molecule type" value="Genomic_DNA"/>
</dbReference>
<evidence type="ECO:0000313" key="10">
    <source>
        <dbReference type="EMBL" id="CAB4925763.1"/>
    </source>
</evidence>
<feature type="domain" description="RNA polymerase sigma factor 70 region 4 type 2" evidence="6">
    <location>
        <begin position="129"/>
        <end position="180"/>
    </location>
</feature>
<dbReference type="InterPro" id="IPR013324">
    <property type="entry name" value="RNA_pol_sigma_r3/r4-like"/>
</dbReference>
<comment type="similarity">
    <text evidence="1">Belongs to the sigma-70 factor family. ECF subfamily.</text>
</comment>
<evidence type="ECO:0000313" key="11">
    <source>
        <dbReference type="EMBL" id="CAB4989145.1"/>
    </source>
</evidence>
<evidence type="ECO:0000256" key="1">
    <source>
        <dbReference type="ARBA" id="ARBA00010641"/>
    </source>
</evidence>